<dbReference type="SUPFAM" id="SSF53639">
    <property type="entry name" value="AraD/HMP-PK domain-like"/>
    <property type="match status" value="1"/>
</dbReference>
<protein>
    <submittedName>
        <fullName evidence="2">Class II aldolase</fullName>
    </submittedName>
</protein>
<proteinExistence type="predicted"/>
<organism evidence="2 3">
    <name type="scientific">Pseudomonas arcuscaelestis</name>
    <dbReference type="NCBI Taxonomy" id="2710591"/>
    <lineage>
        <taxon>Bacteria</taxon>
        <taxon>Pseudomonadati</taxon>
        <taxon>Pseudomonadota</taxon>
        <taxon>Gammaproteobacteria</taxon>
        <taxon>Pseudomonadales</taxon>
        <taxon>Pseudomonadaceae</taxon>
        <taxon>Pseudomonas</taxon>
    </lineage>
</organism>
<accession>A0ABS2C6Q2</accession>
<feature type="domain" description="Class II aldolase/adducin N-terminal" evidence="1">
    <location>
        <begin position="10"/>
        <end position="197"/>
    </location>
</feature>
<dbReference type="SMART" id="SM01007">
    <property type="entry name" value="Aldolase_II"/>
    <property type="match status" value="1"/>
</dbReference>
<dbReference type="InterPro" id="IPR036409">
    <property type="entry name" value="Aldolase_II/adducin_N_sf"/>
</dbReference>
<dbReference type="RefSeq" id="WP_203585804.1">
    <property type="nucleotide sequence ID" value="NZ_JACOPV010000033.1"/>
</dbReference>
<gene>
    <name evidence="2" type="ORF">H8F21_28785</name>
</gene>
<dbReference type="InterPro" id="IPR001303">
    <property type="entry name" value="Aldolase_II/adducin_N"/>
</dbReference>
<comment type="caution">
    <text evidence="2">The sequence shown here is derived from an EMBL/GenBank/DDBJ whole genome shotgun (WGS) entry which is preliminary data.</text>
</comment>
<dbReference type="Pfam" id="PF00596">
    <property type="entry name" value="Aldolase_II"/>
    <property type="match status" value="1"/>
</dbReference>
<evidence type="ECO:0000259" key="1">
    <source>
        <dbReference type="SMART" id="SM01007"/>
    </source>
</evidence>
<reference evidence="2 3" key="1">
    <citation type="submission" date="2020-08" db="EMBL/GenBank/DDBJ databases">
        <title>Description of novel Pseudomonas species.</title>
        <authorList>
            <person name="Duman M."/>
            <person name="Mulet M."/>
            <person name="Altun S."/>
            <person name="Saticioglu I.B."/>
            <person name="Lalucat J."/>
            <person name="Garcia-Valdes E."/>
        </authorList>
    </citation>
    <scope>NUCLEOTIDE SEQUENCE [LARGE SCALE GENOMIC DNA]</scope>
    <source>
        <strain evidence="2 3">P66</strain>
    </source>
</reference>
<evidence type="ECO:0000313" key="3">
    <source>
        <dbReference type="Proteomes" id="UP000745663"/>
    </source>
</evidence>
<keyword evidence="3" id="KW-1185">Reference proteome</keyword>
<sequence length="342" mass="37595">MSFEYSDLQGEISNYCADIGAQPLLVQGAGGNVSWKDADVLWVKASGTWLADAVEQSIFVPVDLVHLREAIQNDQFDVKPVVVSESGLRPSIETLLHALMPQRIVVHVHAIEVLAHLVRASFPSVLNQDSIPGVIWTSVGYHKPGAALACAVARGLNDRPGVNVIFLQNHGVVIGAATVGEVASILNALTERLRVVPRAAMVVPPLQKSIRYDDTCSWIPANDPVLHQLAIDPALFKRVQEDWALCPDHVVFMGARAVTVDDVSNLRAVIEKLEVLPDILFLESVGVFVGPGFNKAKEAQIRCYYDVIVRQGQDEKLNSLSDQNICELLNWDAERYRMRLAK</sequence>
<name>A0ABS2C6Q2_9PSED</name>
<dbReference type="Gene3D" id="3.40.225.10">
    <property type="entry name" value="Class II aldolase/adducin N-terminal domain"/>
    <property type="match status" value="1"/>
</dbReference>
<dbReference type="EMBL" id="JACOPV010000033">
    <property type="protein sequence ID" value="MBM5461557.1"/>
    <property type="molecule type" value="Genomic_DNA"/>
</dbReference>
<dbReference type="Proteomes" id="UP000745663">
    <property type="component" value="Unassembled WGS sequence"/>
</dbReference>
<evidence type="ECO:0000313" key="2">
    <source>
        <dbReference type="EMBL" id="MBM5461557.1"/>
    </source>
</evidence>